<accession>A0A1H6RQ62</accession>
<gene>
    <name evidence="1" type="ORF">SAMN05444007_101476</name>
</gene>
<dbReference type="OrthoDB" id="7805566at2"/>
<name>A0A1H6RQ62_9RHOB</name>
<keyword evidence="2" id="KW-1185">Reference proteome</keyword>
<organism evidence="1 2">
    <name type="scientific">Cribrihabitans marinus</name>
    <dbReference type="NCBI Taxonomy" id="1227549"/>
    <lineage>
        <taxon>Bacteria</taxon>
        <taxon>Pseudomonadati</taxon>
        <taxon>Pseudomonadota</taxon>
        <taxon>Alphaproteobacteria</taxon>
        <taxon>Rhodobacterales</taxon>
        <taxon>Paracoccaceae</taxon>
        <taxon>Cribrihabitans</taxon>
    </lineage>
</organism>
<evidence type="ECO:0000313" key="2">
    <source>
        <dbReference type="Proteomes" id="UP000199379"/>
    </source>
</evidence>
<sequence>MSKLHLLGFAAVCAITGAGVDYYLQNKKAGGSLGLSGYIQNVNTRFDLYQAEKHSAQLEKERQQRWREGGKPYLPEAPAGWSRRSLLDGENAAVLTVRSRFEAMNSPSAAASPVAMGLSRAKAEDMARKADKRGWVYENGEQIVWIDVHLKPRAARNSLMGLVSQTIAAENFGGRDQAGFAVIGGVGFIEDLGHALASDADKRPYREIIGRIGLDEEVVIRIHAQADDAAIRDILAGVDFEGLNALLRWPVPVVGNDVVVPEEAQPDLALAMGALHSEFRQLQAAAAQQQISNIDEKALVVNTITSGNGGRDGVMDLTGGKVADLGDRIQRDYRKGLKTLVDGDRRKAGIPGLGAAKGFLATIGSAFGKGDDIAAAEPREPVEVKVRKGGTPAGVKQNCSLNGAVKRCTLSGG</sequence>
<dbReference type="RefSeq" id="WP_092362116.1">
    <property type="nucleotide sequence ID" value="NZ_BMGV01000001.1"/>
</dbReference>
<dbReference type="Proteomes" id="UP000199379">
    <property type="component" value="Unassembled WGS sequence"/>
</dbReference>
<dbReference type="AlphaFoldDB" id="A0A1H6RQ62"/>
<dbReference type="STRING" id="1227549.SAMN05444007_101476"/>
<protein>
    <submittedName>
        <fullName evidence="1">Uncharacterized protein</fullName>
    </submittedName>
</protein>
<evidence type="ECO:0000313" key="1">
    <source>
        <dbReference type="EMBL" id="SEI53342.1"/>
    </source>
</evidence>
<dbReference type="EMBL" id="FNYD01000001">
    <property type="protein sequence ID" value="SEI53342.1"/>
    <property type="molecule type" value="Genomic_DNA"/>
</dbReference>
<proteinExistence type="predicted"/>
<reference evidence="1 2" key="1">
    <citation type="submission" date="2016-10" db="EMBL/GenBank/DDBJ databases">
        <authorList>
            <person name="de Groot N.N."/>
        </authorList>
    </citation>
    <scope>NUCLEOTIDE SEQUENCE [LARGE SCALE GENOMIC DNA]</scope>
    <source>
        <strain evidence="1 2">DSM 29340</strain>
    </source>
</reference>